<feature type="compositionally biased region" description="Basic and acidic residues" evidence="1">
    <location>
        <begin position="599"/>
        <end position="622"/>
    </location>
</feature>
<feature type="compositionally biased region" description="Basic residues" evidence="1">
    <location>
        <begin position="369"/>
        <end position="378"/>
    </location>
</feature>
<gene>
    <name evidence="2" type="ORF">ZT1E4_G9112</name>
</gene>
<evidence type="ECO:0000313" key="3">
    <source>
        <dbReference type="Proteomes" id="UP000245764"/>
    </source>
</evidence>
<feature type="compositionally biased region" description="Pro residues" evidence="1">
    <location>
        <begin position="41"/>
        <end position="72"/>
    </location>
</feature>
<dbReference type="AlphaFoldDB" id="A0A2H1GXT4"/>
<feature type="compositionally biased region" description="Polar residues" evidence="1">
    <location>
        <begin position="520"/>
        <end position="531"/>
    </location>
</feature>
<feature type="region of interest" description="Disordered" evidence="1">
    <location>
        <begin position="369"/>
        <end position="440"/>
    </location>
</feature>
<feature type="compositionally biased region" description="Basic residues" evidence="1">
    <location>
        <begin position="623"/>
        <end position="632"/>
    </location>
</feature>
<feature type="compositionally biased region" description="Low complexity" evidence="1">
    <location>
        <begin position="81"/>
        <end position="103"/>
    </location>
</feature>
<feature type="compositionally biased region" description="Low complexity" evidence="1">
    <location>
        <begin position="114"/>
        <end position="124"/>
    </location>
</feature>
<feature type="compositionally biased region" description="Low complexity" evidence="1">
    <location>
        <begin position="489"/>
        <end position="507"/>
    </location>
</feature>
<feature type="region of interest" description="Disordered" evidence="1">
    <location>
        <begin position="304"/>
        <end position="337"/>
    </location>
</feature>
<feature type="compositionally biased region" description="Polar residues" evidence="1">
    <location>
        <begin position="542"/>
        <end position="563"/>
    </location>
</feature>
<accession>A0A2H1GXT4</accession>
<feature type="compositionally biased region" description="Pro residues" evidence="1">
    <location>
        <begin position="104"/>
        <end position="113"/>
    </location>
</feature>
<feature type="compositionally biased region" description="Pro residues" evidence="1">
    <location>
        <begin position="508"/>
        <end position="518"/>
    </location>
</feature>
<protein>
    <submittedName>
        <fullName evidence="2">Uncharacterized protein</fullName>
    </submittedName>
</protein>
<reference evidence="3" key="1">
    <citation type="submission" date="2017-05" db="EMBL/GenBank/DDBJ databases">
        <authorList>
            <person name="Song R."/>
            <person name="Chenine A.L."/>
            <person name="Ruprecht R.M."/>
        </authorList>
    </citation>
    <scope>NUCLEOTIDE SEQUENCE [LARGE SCALE GENOMIC DNA]</scope>
</reference>
<feature type="compositionally biased region" description="Polar residues" evidence="1">
    <location>
        <begin position="145"/>
        <end position="157"/>
    </location>
</feature>
<feature type="region of interest" description="Disordered" evidence="1">
    <location>
        <begin position="457"/>
        <end position="632"/>
    </location>
</feature>
<proteinExistence type="predicted"/>
<name>A0A2H1GXT4_ZYMTR</name>
<dbReference type="EMBL" id="LT854261">
    <property type="protein sequence ID" value="SMR58377.1"/>
    <property type="molecule type" value="Genomic_DNA"/>
</dbReference>
<feature type="region of interest" description="Disordered" evidence="1">
    <location>
        <begin position="1"/>
        <end position="179"/>
    </location>
</feature>
<sequence length="632" mass="69348">MYPNQGGYQPHQPPPSYGQPSQYSGPPPAKKPRGNPVITRYPPPPGYRGPAQPHPQFQPPPQTAWQQPPPPQGFAYGGYPGYQQPQFQQPPAQYPGYPYQQPQHPLPAYPPPQAYQAPQWQAPPQISPNAQAGAFQPPQARNPRRTASQSQHRNASGSLLDGNGEVMPPLDDSLGSEESFEEDFDGECYFARYPEEINPDLSLGIIEWKAPLPTRRALPSTFDEAELEALAPRKPPPVDEQSVSDYFTIARREEAFLSVRQTDGWHEIKDSLIFREFPAVCRNLITLQELIAQYRNRFDAAWASEDEDMSRSPTPDLSRGPTPSRTVSGHSMEVDHEHATAVPSKEMAEAPSQDPHGYLDGLEQALHNNSRRNAHHNRNQNTRPNNKRSHSRASSVANHGRNGSISHSRANSVFSNHTRAGSVNHHSRASSVSHSRALPKVRDQAQEDILASLGVEGSPSQVYETPGPAFGPPPTTAEKEKERHSRANSIGSGQVGSVKSGSGHAPPFAIPPPPPGRPPFQSQSQYFNQQRRASRDPWAGNGHNSSQNGNRPTSRPTSASSHRTAAGSDFGDIMEEENEATPKAAEKKPGVIGQGRKRSFSDLKKGGGRGREQDGEGEETPRARKMGRRGGR</sequence>
<dbReference type="Proteomes" id="UP000245764">
    <property type="component" value="Chromosome 9"/>
</dbReference>
<evidence type="ECO:0000256" key="1">
    <source>
        <dbReference type="SAM" id="MobiDB-lite"/>
    </source>
</evidence>
<feature type="compositionally biased region" description="Polar residues" evidence="1">
    <location>
        <begin position="392"/>
        <end position="421"/>
    </location>
</feature>
<feature type="compositionally biased region" description="Polar residues" evidence="1">
    <location>
        <begin position="311"/>
        <end position="329"/>
    </location>
</feature>
<feature type="compositionally biased region" description="Low complexity" evidence="1">
    <location>
        <begin position="1"/>
        <end position="10"/>
    </location>
</feature>
<organism evidence="2 3">
    <name type="scientific">Zymoseptoria tritici ST99CH_1E4</name>
    <dbReference type="NCBI Taxonomy" id="1276532"/>
    <lineage>
        <taxon>Eukaryota</taxon>
        <taxon>Fungi</taxon>
        <taxon>Dikarya</taxon>
        <taxon>Ascomycota</taxon>
        <taxon>Pezizomycotina</taxon>
        <taxon>Dothideomycetes</taxon>
        <taxon>Dothideomycetidae</taxon>
        <taxon>Mycosphaerellales</taxon>
        <taxon>Mycosphaerellaceae</taxon>
        <taxon>Zymoseptoria</taxon>
    </lineage>
</organism>
<evidence type="ECO:0000313" key="2">
    <source>
        <dbReference type="EMBL" id="SMR58377.1"/>
    </source>
</evidence>